<accession>A0A1E7G7G8</accession>
<proteinExistence type="predicted"/>
<dbReference type="Pfam" id="PF09851">
    <property type="entry name" value="SHOCT"/>
    <property type="match status" value="1"/>
</dbReference>
<dbReference type="RefSeq" id="WP_081350107.1">
    <property type="nucleotide sequence ID" value="NZ_CM007353.1"/>
</dbReference>
<evidence type="ECO:0000259" key="2">
    <source>
        <dbReference type="Pfam" id="PF14472"/>
    </source>
</evidence>
<dbReference type="InterPro" id="IPR027860">
    <property type="entry name" value="DUF4429"/>
</dbReference>
<dbReference type="Pfam" id="PF14472">
    <property type="entry name" value="DUF4429"/>
    <property type="match status" value="1"/>
</dbReference>
<dbReference type="EMBL" id="JMMZ01000004">
    <property type="protein sequence ID" value="OEU40712.1"/>
    <property type="molecule type" value="Genomic_DNA"/>
</dbReference>
<protein>
    <recommendedName>
        <fullName evidence="4">SHOCT domain-containing protein</fullName>
    </recommendedName>
</protein>
<dbReference type="AlphaFoldDB" id="A0A1E7G7G8"/>
<reference evidence="3" key="1">
    <citation type="journal article" date="2016" name="Appl. Microbiol. Biotechnol.">
        <title>Adhesion of the genome-sequenced Lactococcus lactis subsp. cremoris IBB477 strain is mediated by specific molecular determinants.</title>
        <authorList>
            <person name="Radziwill-Bienkowska J.M."/>
            <person name="Le D.T."/>
            <person name="Szczesny P."/>
            <person name="Duviau M.P."/>
            <person name="Aleksandrzak-Piekarczyk T."/>
            <person name="Loubiere P."/>
            <person name="Mercier-Bonin M."/>
            <person name="Bardowski J.K."/>
            <person name="Kowalczyk M."/>
        </authorList>
    </citation>
    <scope>NUCLEOTIDE SEQUENCE [LARGE SCALE GENOMIC DNA]</scope>
    <source>
        <strain evidence="3">IBB477</strain>
    </source>
</reference>
<evidence type="ECO:0000259" key="1">
    <source>
        <dbReference type="Pfam" id="PF09851"/>
    </source>
</evidence>
<dbReference type="InterPro" id="IPR018649">
    <property type="entry name" value="SHOCT"/>
</dbReference>
<evidence type="ECO:0000313" key="3">
    <source>
        <dbReference type="EMBL" id="OEU40712.1"/>
    </source>
</evidence>
<sequence length="164" mass="18269">MSGLKYIAKGANGQVEAYDDKVVITRKGFFGIVSQGIKGDRTIYYSDIKGIEYKKPTFMANGYIQFITSAELANTSSVNIIGGTTSTALKDPNTIVLRAFKKENIVQYESLHNFVMKKFEESKNSTSSNLNNSIADELNKFKKLLDSGIISQEDFDNQKSKLLK</sequence>
<feature type="domain" description="DUF4429" evidence="2">
    <location>
        <begin position="20"/>
        <end position="99"/>
    </location>
</feature>
<name>A0A1E7G7G8_LACLC</name>
<comment type="caution">
    <text evidence="3">The sequence shown here is derived from an EMBL/GenBank/DDBJ whole genome shotgun (WGS) entry which is preliminary data.</text>
</comment>
<feature type="domain" description="SHOCT" evidence="1">
    <location>
        <begin position="136"/>
        <end position="163"/>
    </location>
</feature>
<gene>
    <name evidence="3" type="ORF">AJ89_02130</name>
</gene>
<organism evidence="3">
    <name type="scientific">Lactococcus cremoris subsp. cremoris IBB477</name>
    <dbReference type="NCBI Taxonomy" id="1449093"/>
    <lineage>
        <taxon>Bacteria</taxon>
        <taxon>Bacillati</taxon>
        <taxon>Bacillota</taxon>
        <taxon>Bacilli</taxon>
        <taxon>Lactobacillales</taxon>
        <taxon>Streptococcaceae</taxon>
        <taxon>Lactococcus</taxon>
        <taxon>Lactococcus cremoris subsp. cremoris</taxon>
    </lineage>
</organism>
<dbReference type="Proteomes" id="UP000176236">
    <property type="component" value="Chromosome"/>
</dbReference>
<evidence type="ECO:0008006" key="4">
    <source>
        <dbReference type="Google" id="ProtNLM"/>
    </source>
</evidence>